<keyword evidence="2" id="KW-1185">Reference proteome</keyword>
<evidence type="ECO:0000313" key="1">
    <source>
        <dbReference type="EMBL" id="KAK5638853.1"/>
    </source>
</evidence>
<dbReference type="Proteomes" id="UP001329430">
    <property type="component" value="Chromosome 10"/>
</dbReference>
<reference evidence="1 2" key="1">
    <citation type="journal article" date="2024" name="Insects">
        <title>An Improved Chromosome-Level Genome Assembly of the Firefly Pyrocoelia pectoralis.</title>
        <authorList>
            <person name="Fu X."/>
            <person name="Meyer-Rochow V.B."/>
            <person name="Ballantyne L."/>
            <person name="Zhu X."/>
        </authorList>
    </citation>
    <scope>NUCLEOTIDE SEQUENCE [LARGE SCALE GENOMIC DNA]</scope>
    <source>
        <strain evidence="1">XCY_ONT2</strain>
    </source>
</reference>
<name>A0AAN7V434_9COLE</name>
<dbReference type="EMBL" id="JAVRBK010000010">
    <property type="protein sequence ID" value="KAK5638853.1"/>
    <property type="molecule type" value="Genomic_DNA"/>
</dbReference>
<organism evidence="1 2">
    <name type="scientific">Pyrocoelia pectoralis</name>
    <dbReference type="NCBI Taxonomy" id="417401"/>
    <lineage>
        <taxon>Eukaryota</taxon>
        <taxon>Metazoa</taxon>
        <taxon>Ecdysozoa</taxon>
        <taxon>Arthropoda</taxon>
        <taxon>Hexapoda</taxon>
        <taxon>Insecta</taxon>
        <taxon>Pterygota</taxon>
        <taxon>Neoptera</taxon>
        <taxon>Endopterygota</taxon>
        <taxon>Coleoptera</taxon>
        <taxon>Polyphaga</taxon>
        <taxon>Elateriformia</taxon>
        <taxon>Elateroidea</taxon>
        <taxon>Lampyridae</taxon>
        <taxon>Lampyrinae</taxon>
        <taxon>Pyrocoelia</taxon>
    </lineage>
</organism>
<accession>A0AAN7V434</accession>
<protein>
    <submittedName>
        <fullName evidence="1">Uncharacterized protein</fullName>
    </submittedName>
</protein>
<comment type="caution">
    <text evidence="1">The sequence shown here is derived from an EMBL/GenBank/DDBJ whole genome shotgun (WGS) entry which is preliminary data.</text>
</comment>
<gene>
    <name evidence="1" type="ORF">RI129_013148</name>
</gene>
<sequence length="95" mass="10824">MQPTATASIPPPADMDLQAMQSMDWLFKKERIYLLAQFWQQRATLAEKEVTTLKEQLASSNIGCETKEGSMEKPNFETEIAAKDKEVSFFFFGLL</sequence>
<proteinExistence type="predicted"/>
<evidence type="ECO:0000313" key="2">
    <source>
        <dbReference type="Proteomes" id="UP001329430"/>
    </source>
</evidence>
<dbReference type="AlphaFoldDB" id="A0AAN7V434"/>